<feature type="transmembrane region" description="Helical" evidence="6">
    <location>
        <begin position="50"/>
        <end position="71"/>
    </location>
</feature>
<protein>
    <recommendedName>
        <fullName evidence="7">MARVEL domain-containing protein</fullName>
    </recommendedName>
</protein>
<dbReference type="PROSITE" id="PS51225">
    <property type="entry name" value="MARVEL"/>
    <property type="match status" value="1"/>
</dbReference>
<gene>
    <name evidence="8" type="ORF">DPMN_170183</name>
</gene>
<dbReference type="Proteomes" id="UP000828390">
    <property type="component" value="Unassembled WGS sequence"/>
</dbReference>
<reference evidence="8" key="2">
    <citation type="submission" date="2020-11" db="EMBL/GenBank/DDBJ databases">
        <authorList>
            <person name="McCartney M.A."/>
            <person name="Auch B."/>
            <person name="Kono T."/>
            <person name="Mallez S."/>
            <person name="Becker A."/>
            <person name="Gohl D.M."/>
            <person name="Silverstein K.A.T."/>
            <person name="Koren S."/>
            <person name="Bechman K.B."/>
            <person name="Herman A."/>
            <person name="Abrahante J.E."/>
            <person name="Garbe J."/>
        </authorList>
    </citation>
    <scope>NUCLEOTIDE SEQUENCE</scope>
    <source>
        <strain evidence="8">Duluth1</strain>
        <tissue evidence="8">Whole animal</tissue>
    </source>
</reference>
<feature type="domain" description="MARVEL" evidence="7">
    <location>
        <begin position="44"/>
        <end position="166"/>
    </location>
</feature>
<keyword evidence="2 5" id="KW-0812">Transmembrane</keyword>
<evidence type="ECO:0000256" key="6">
    <source>
        <dbReference type="SAM" id="Phobius"/>
    </source>
</evidence>
<dbReference type="GO" id="GO:0016020">
    <property type="term" value="C:membrane"/>
    <property type="evidence" value="ECO:0007669"/>
    <property type="project" value="UniProtKB-SubCell"/>
</dbReference>
<comment type="caution">
    <text evidence="8">The sequence shown here is derived from an EMBL/GenBank/DDBJ whole genome shotgun (WGS) entry which is preliminary data.</text>
</comment>
<evidence type="ECO:0000313" key="9">
    <source>
        <dbReference type="Proteomes" id="UP000828390"/>
    </source>
</evidence>
<dbReference type="InterPro" id="IPR008253">
    <property type="entry name" value="Marvel"/>
</dbReference>
<dbReference type="PANTHER" id="PTHR22776:SF49">
    <property type="entry name" value="MARVEL DOMAIN-CONTAINING PROTEIN"/>
    <property type="match status" value="1"/>
</dbReference>
<evidence type="ECO:0000256" key="4">
    <source>
        <dbReference type="ARBA" id="ARBA00023136"/>
    </source>
</evidence>
<keyword evidence="4 5" id="KW-0472">Membrane</keyword>
<feature type="transmembrane region" description="Helical" evidence="6">
    <location>
        <begin position="113"/>
        <end position="134"/>
    </location>
</feature>
<evidence type="ECO:0000256" key="1">
    <source>
        <dbReference type="ARBA" id="ARBA00004141"/>
    </source>
</evidence>
<name>A0A9D4DZB6_DREPO</name>
<evidence type="ECO:0000313" key="8">
    <source>
        <dbReference type="EMBL" id="KAH3768962.1"/>
    </source>
</evidence>
<proteinExistence type="predicted"/>
<reference evidence="8" key="1">
    <citation type="journal article" date="2019" name="bioRxiv">
        <title>The Genome of the Zebra Mussel, Dreissena polymorpha: A Resource for Invasive Species Research.</title>
        <authorList>
            <person name="McCartney M.A."/>
            <person name="Auch B."/>
            <person name="Kono T."/>
            <person name="Mallez S."/>
            <person name="Zhang Y."/>
            <person name="Obille A."/>
            <person name="Becker A."/>
            <person name="Abrahante J.E."/>
            <person name="Garbe J."/>
            <person name="Badalamenti J.P."/>
            <person name="Herman A."/>
            <person name="Mangelson H."/>
            <person name="Liachko I."/>
            <person name="Sullivan S."/>
            <person name="Sone E.D."/>
            <person name="Koren S."/>
            <person name="Silverstein K.A.T."/>
            <person name="Beckman K.B."/>
            <person name="Gohl D.M."/>
        </authorList>
    </citation>
    <scope>NUCLEOTIDE SEQUENCE</scope>
    <source>
        <strain evidence="8">Duluth1</strain>
        <tissue evidence="8">Whole animal</tissue>
    </source>
</reference>
<evidence type="ECO:0000259" key="7">
    <source>
        <dbReference type="PROSITE" id="PS51225"/>
    </source>
</evidence>
<dbReference type="EMBL" id="JAIWYP010000009">
    <property type="protein sequence ID" value="KAH3768962.1"/>
    <property type="molecule type" value="Genomic_DNA"/>
</dbReference>
<organism evidence="8 9">
    <name type="scientific">Dreissena polymorpha</name>
    <name type="common">Zebra mussel</name>
    <name type="synonym">Mytilus polymorpha</name>
    <dbReference type="NCBI Taxonomy" id="45954"/>
    <lineage>
        <taxon>Eukaryota</taxon>
        <taxon>Metazoa</taxon>
        <taxon>Spiralia</taxon>
        <taxon>Lophotrochozoa</taxon>
        <taxon>Mollusca</taxon>
        <taxon>Bivalvia</taxon>
        <taxon>Autobranchia</taxon>
        <taxon>Heteroconchia</taxon>
        <taxon>Euheterodonta</taxon>
        <taxon>Imparidentia</taxon>
        <taxon>Neoheterodontei</taxon>
        <taxon>Myida</taxon>
        <taxon>Dreissenoidea</taxon>
        <taxon>Dreissenidae</taxon>
        <taxon>Dreissena</taxon>
    </lineage>
</organism>
<feature type="transmembrane region" description="Helical" evidence="6">
    <location>
        <begin position="140"/>
        <end position="162"/>
    </location>
</feature>
<evidence type="ECO:0000256" key="3">
    <source>
        <dbReference type="ARBA" id="ARBA00022989"/>
    </source>
</evidence>
<evidence type="ECO:0000256" key="5">
    <source>
        <dbReference type="PROSITE-ProRule" id="PRU00581"/>
    </source>
</evidence>
<comment type="subcellular location">
    <subcellularLocation>
        <location evidence="1">Membrane</location>
        <topology evidence="1">Multi-pass membrane protein</topology>
    </subcellularLocation>
</comment>
<keyword evidence="3 6" id="KW-1133">Transmembrane helix</keyword>
<dbReference type="InterPro" id="IPR050578">
    <property type="entry name" value="MARVEL-CKLF_proteins"/>
</dbReference>
<evidence type="ECO:0000256" key="2">
    <source>
        <dbReference type="ARBA" id="ARBA00022692"/>
    </source>
</evidence>
<keyword evidence="9" id="KW-1185">Reference proteome</keyword>
<dbReference type="PANTHER" id="PTHR22776">
    <property type="entry name" value="MARVEL-CONTAINING POTENTIAL LIPID RAFT-ASSOCIATED PROTEIN"/>
    <property type="match status" value="1"/>
</dbReference>
<accession>A0A9D4DZB6</accession>
<sequence>MTSQSMRNVELDDDAWDEAAYPPPYSSTVEQVPQDRTIGFHKQYLFSVEGALKCIEIVLSLIGFIAIIAGSCVGSGFIAWVTISAFITTILIVILVSFNVNSRVHAYWPVYEFIYLLVYTLKYFIASIIAAVGIPFGPAVVTACAICFIALIVFVLDCVMAYRRLKASQEEQKHARASGEGGANRRTGNSFCIIF</sequence>
<dbReference type="OrthoDB" id="6081894at2759"/>
<dbReference type="AlphaFoldDB" id="A0A9D4DZB6"/>
<feature type="transmembrane region" description="Helical" evidence="6">
    <location>
        <begin position="77"/>
        <end position="101"/>
    </location>
</feature>